<dbReference type="AlphaFoldDB" id="A0AAX3PA56"/>
<dbReference type="Proteomes" id="UP001214666">
    <property type="component" value="Chromosome"/>
</dbReference>
<sequence>MTEKSNHTKFIEAINSLPELDQYKTTAYIFDAVFGTDDLSKLTYKTLRGAKNNLKKAFGVSCLHEYVGLKGLEEIDPLYAAGGDMVIALDEGEDEHDDVAFCTGTRWLYFDDEDAQQHTRFSIKHIDDVKLIAYRIT</sequence>
<proteinExistence type="predicted"/>
<name>A0AAX3PA56_AERHY</name>
<accession>A0AAX3PA56</accession>
<protein>
    <submittedName>
        <fullName evidence="1">Uncharacterized protein</fullName>
    </submittedName>
</protein>
<gene>
    <name evidence="1" type="ORF">PY771_08275</name>
</gene>
<organism evidence="1 2">
    <name type="scientific">Aeromonas hydrophila</name>
    <dbReference type="NCBI Taxonomy" id="644"/>
    <lineage>
        <taxon>Bacteria</taxon>
        <taxon>Pseudomonadati</taxon>
        <taxon>Pseudomonadota</taxon>
        <taxon>Gammaproteobacteria</taxon>
        <taxon>Aeromonadales</taxon>
        <taxon>Aeromonadaceae</taxon>
        <taxon>Aeromonas</taxon>
    </lineage>
</organism>
<evidence type="ECO:0000313" key="1">
    <source>
        <dbReference type="EMBL" id="WEE28299.1"/>
    </source>
</evidence>
<reference evidence="1" key="1">
    <citation type="submission" date="2023-02" db="EMBL/GenBank/DDBJ databases">
        <title>The sequence of Aeromonas hydrophila K533.</title>
        <authorList>
            <person name="Luo X."/>
        </authorList>
    </citation>
    <scope>NUCLEOTIDE SEQUENCE</scope>
    <source>
        <strain evidence="1">K533</strain>
    </source>
</reference>
<dbReference type="RefSeq" id="WP_275115862.1">
    <property type="nucleotide sequence ID" value="NZ_CP118942.1"/>
</dbReference>
<dbReference type="EMBL" id="CP118942">
    <property type="protein sequence ID" value="WEE28299.1"/>
    <property type="molecule type" value="Genomic_DNA"/>
</dbReference>
<evidence type="ECO:0000313" key="2">
    <source>
        <dbReference type="Proteomes" id="UP001214666"/>
    </source>
</evidence>